<dbReference type="RefSeq" id="WP_252464830.1">
    <property type="nucleotide sequence ID" value="NZ_JALBWM010000010.1"/>
</dbReference>
<dbReference type="Proteomes" id="UP001139028">
    <property type="component" value="Unassembled WGS sequence"/>
</dbReference>
<keyword evidence="3" id="KW-1185">Reference proteome</keyword>
<evidence type="ECO:0000256" key="1">
    <source>
        <dbReference type="SAM" id="MobiDB-lite"/>
    </source>
</evidence>
<organism evidence="2 3">
    <name type="scientific">Microbulbifer okhotskensis</name>
    <dbReference type="NCBI Taxonomy" id="2926617"/>
    <lineage>
        <taxon>Bacteria</taxon>
        <taxon>Pseudomonadati</taxon>
        <taxon>Pseudomonadota</taxon>
        <taxon>Gammaproteobacteria</taxon>
        <taxon>Cellvibrionales</taxon>
        <taxon>Microbulbiferaceae</taxon>
        <taxon>Microbulbifer</taxon>
    </lineage>
</organism>
<sequence>MSTSYSKELNQLAQLIWQQEAEQEPKTQAEPSVAPPADHAPSDVFWGKWRGRYIVVTRYISGRTKSNVKLPNNYSDEAMARSAALDIIRKFPEASIRYLPAKELAVYL</sequence>
<comment type="caution">
    <text evidence="2">The sequence shown here is derived from an EMBL/GenBank/DDBJ whole genome shotgun (WGS) entry which is preliminary data.</text>
</comment>
<gene>
    <name evidence="2" type="ORF">MO867_03980</name>
</gene>
<evidence type="ECO:0000313" key="3">
    <source>
        <dbReference type="Proteomes" id="UP001139028"/>
    </source>
</evidence>
<reference evidence="2" key="1">
    <citation type="journal article" date="2022" name="Arch. Microbiol.">
        <title>Microbulbifer okhotskensis sp. nov., isolated from a deep bottom sediment of the Okhotsk Sea.</title>
        <authorList>
            <person name="Romanenko L."/>
            <person name="Kurilenko V."/>
            <person name="Otstavnykh N."/>
            <person name="Velansky P."/>
            <person name="Isaeva M."/>
            <person name="Mikhailov V."/>
        </authorList>
    </citation>
    <scope>NUCLEOTIDE SEQUENCE</scope>
    <source>
        <strain evidence="2">OS29</strain>
    </source>
</reference>
<dbReference type="EMBL" id="JALBWM010000010">
    <property type="protein sequence ID" value="MCO1333493.1"/>
    <property type="molecule type" value="Genomic_DNA"/>
</dbReference>
<dbReference type="AlphaFoldDB" id="A0A9X2J3W7"/>
<proteinExistence type="predicted"/>
<evidence type="ECO:0000313" key="2">
    <source>
        <dbReference type="EMBL" id="MCO1333493.1"/>
    </source>
</evidence>
<protein>
    <submittedName>
        <fullName evidence="2">Uncharacterized protein</fullName>
    </submittedName>
</protein>
<accession>A0A9X2J3W7</accession>
<feature type="region of interest" description="Disordered" evidence="1">
    <location>
        <begin position="20"/>
        <end position="39"/>
    </location>
</feature>
<name>A0A9X2J3W7_9GAMM</name>